<organism evidence="2 3">
    <name type="scientific">Capnocytophaga endodontalis</name>
    <dbReference type="NCBI Taxonomy" id="2708117"/>
    <lineage>
        <taxon>Bacteria</taxon>
        <taxon>Pseudomonadati</taxon>
        <taxon>Bacteroidota</taxon>
        <taxon>Flavobacteriia</taxon>
        <taxon>Flavobacteriales</taxon>
        <taxon>Flavobacteriaceae</taxon>
        <taxon>Capnocytophaga</taxon>
    </lineage>
</organism>
<evidence type="ECO:0000256" key="1">
    <source>
        <dbReference type="SAM" id="SignalP"/>
    </source>
</evidence>
<keyword evidence="3" id="KW-1185">Reference proteome</keyword>
<evidence type="ECO:0008006" key="4">
    <source>
        <dbReference type="Google" id="ProtNLM"/>
    </source>
</evidence>
<protein>
    <recommendedName>
        <fullName evidence="4">DUF4359 domain-containing protein</fullName>
    </recommendedName>
</protein>
<gene>
    <name evidence="2" type="ORF">CBG49_13045</name>
</gene>
<feature type="signal peptide" evidence="1">
    <location>
        <begin position="1"/>
        <end position="23"/>
    </location>
</feature>
<dbReference type="KEGG" id="capn:CBG49_13045"/>
<dbReference type="EMBL" id="CP022022">
    <property type="protein sequence ID" value="ASF43935.1"/>
    <property type="molecule type" value="Genomic_DNA"/>
</dbReference>
<evidence type="ECO:0000313" key="2">
    <source>
        <dbReference type="EMBL" id="ASF43935.1"/>
    </source>
</evidence>
<sequence>MKSLFLILFFSLYNLCFSQLSTAMQWEKLYRGSIDSVIVVSSSGYTKETSPNIEGFPEEQIVETIKKIHYNKGVKLLNALQQKKSFNEAYPLVNDVCDTFYFYRNGQQKMTLIFIFSTKAVTIYRGDDLIFAGSATPFLQKKIGKTLGYNFRKIERLNR</sequence>
<dbReference type="AlphaFoldDB" id="A0A1Z4BRK3"/>
<accession>A0A1Z4BRK3</accession>
<reference evidence="3" key="1">
    <citation type="submission" date="2017-06" db="EMBL/GenBank/DDBJ databases">
        <title>Complete genome sequence of Capnocytophaga sp. KCOM 1579 (=ChDC OS43) isolated from a human refractory periapical abscess lesion.</title>
        <authorList>
            <person name="Kook J.-K."/>
            <person name="Park S.-N."/>
            <person name="Lim Y.K."/>
            <person name="Roh H."/>
        </authorList>
    </citation>
    <scope>NUCLEOTIDE SEQUENCE [LARGE SCALE GENOMIC DNA]</scope>
    <source>
        <strain evidence="3">ChDC OS43</strain>
    </source>
</reference>
<keyword evidence="1" id="KW-0732">Signal</keyword>
<evidence type="ECO:0000313" key="3">
    <source>
        <dbReference type="Proteomes" id="UP000197007"/>
    </source>
</evidence>
<dbReference type="RefSeq" id="WP_002680657.1">
    <property type="nucleotide sequence ID" value="NZ_CP022022.1"/>
</dbReference>
<feature type="chain" id="PRO_5011785990" description="DUF4359 domain-containing protein" evidence="1">
    <location>
        <begin position="24"/>
        <end position="159"/>
    </location>
</feature>
<name>A0A1Z4BRK3_9FLAO</name>
<proteinExistence type="predicted"/>
<dbReference type="Proteomes" id="UP000197007">
    <property type="component" value="Chromosome"/>
</dbReference>